<dbReference type="Pfam" id="PF13585">
    <property type="entry name" value="CHU_C"/>
    <property type="match status" value="1"/>
</dbReference>
<name>A0A380CMK1_SPHSI</name>
<feature type="domain" description="MBG" evidence="2">
    <location>
        <begin position="3784"/>
        <end position="3856"/>
    </location>
</feature>
<feature type="signal peptide" evidence="1">
    <location>
        <begin position="1"/>
        <end position="23"/>
    </location>
</feature>
<organism evidence="3 4">
    <name type="scientific">Sphingobacterium spiritivorum</name>
    <name type="common">Flavobacterium spiritivorum</name>
    <dbReference type="NCBI Taxonomy" id="258"/>
    <lineage>
        <taxon>Bacteria</taxon>
        <taxon>Pseudomonadati</taxon>
        <taxon>Bacteroidota</taxon>
        <taxon>Sphingobacteriia</taxon>
        <taxon>Sphingobacteriales</taxon>
        <taxon>Sphingobacteriaceae</taxon>
        <taxon>Sphingobacterium</taxon>
    </lineage>
</organism>
<evidence type="ECO:0000259" key="2">
    <source>
        <dbReference type="Pfam" id="PF18676"/>
    </source>
</evidence>
<dbReference type="NCBIfam" id="TIGR02167">
    <property type="entry name" value="Liste_lipo_26"/>
    <property type="match status" value="23"/>
</dbReference>
<dbReference type="Pfam" id="PF18676">
    <property type="entry name" value="MBG_2"/>
    <property type="match status" value="21"/>
</dbReference>
<dbReference type="EMBL" id="UGYW01000002">
    <property type="protein sequence ID" value="SUJ24269.1"/>
    <property type="molecule type" value="Genomic_DNA"/>
</dbReference>
<feature type="domain" description="MBG" evidence="2">
    <location>
        <begin position="3472"/>
        <end position="3544"/>
    </location>
</feature>
<feature type="domain" description="MBG" evidence="2">
    <location>
        <begin position="4329"/>
        <end position="4401"/>
    </location>
</feature>
<feature type="domain" description="MBG" evidence="2">
    <location>
        <begin position="4408"/>
        <end position="4477"/>
    </location>
</feature>
<feature type="domain" description="MBG" evidence="2">
    <location>
        <begin position="3940"/>
        <end position="4012"/>
    </location>
</feature>
<evidence type="ECO:0000313" key="4">
    <source>
        <dbReference type="Proteomes" id="UP000254893"/>
    </source>
</evidence>
<feature type="domain" description="MBG" evidence="2">
    <location>
        <begin position="668"/>
        <end position="739"/>
    </location>
</feature>
<feature type="domain" description="MBG" evidence="2">
    <location>
        <begin position="3862"/>
        <end position="3934"/>
    </location>
</feature>
<dbReference type="Proteomes" id="UP000254893">
    <property type="component" value="Unassembled WGS sequence"/>
</dbReference>
<feature type="domain" description="MBG" evidence="2">
    <location>
        <begin position="3628"/>
        <end position="3700"/>
    </location>
</feature>
<feature type="domain" description="MBG" evidence="2">
    <location>
        <begin position="4096"/>
        <end position="4168"/>
    </location>
</feature>
<gene>
    <name evidence="3" type="ORF">NCTC11388_03464</name>
</gene>
<feature type="chain" id="PRO_5016995921" evidence="1">
    <location>
        <begin position="24"/>
        <end position="4813"/>
    </location>
</feature>
<keyword evidence="1" id="KW-0732">Signal</keyword>
<dbReference type="InterPro" id="IPR011889">
    <property type="entry name" value="Liste_lipo_26"/>
</dbReference>
<dbReference type="Gene3D" id="3.30.160.710">
    <property type="match status" value="19"/>
</dbReference>
<feature type="domain" description="MBG" evidence="2">
    <location>
        <begin position="1358"/>
        <end position="1429"/>
    </location>
</feature>
<dbReference type="InterPro" id="IPR041286">
    <property type="entry name" value="MBG_2"/>
</dbReference>
<dbReference type="NCBIfam" id="TIGR04131">
    <property type="entry name" value="Bac_Flav_CTERM"/>
    <property type="match status" value="1"/>
</dbReference>
<evidence type="ECO:0000313" key="3">
    <source>
        <dbReference type="EMBL" id="SUJ24269.1"/>
    </source>
</evidence>
<sequence>MTIFNIKKTIFFLFLFTSLKSFGIPPALINSDTETTRKSIPASKARSQIIAASDDFVTVWDMSKWGGTPTHLTITLTTAPGGSIDYSWTSSGGQTSSGTLSADSTSFTFGMPENEIITLRLKSDNLKAFTTDKLLNRSRLIDIPQWGTAKWSTMKNAFSGADNLNVSATDIPDLSEVTDMSGMFVGCNKLTRPANIGSWNTTNVTNMNLTFAAKIFNQDISSWNTANVTDMENMFRGASLFNQPIGSWNTAKVTTMKGMFWNATEFNQDIGNWNITNVTDISYMFQDAAAFNQNITGWNTANVTDMSNMFRGAAVFNQPIGIWNTDKVTRINHMFYGATAFNRDISSWNTANVTNMSYTFSNAVAFNQNISNWNTGNVQYINDMFAGATSFNQPIGSLNTAKVTTTTRMFNGATAFNQPIGSWNIGNVKSMYQMFDNATAFNQDISNWNMANVTDTRLMFKDATAFNQNIGGWNMANVTQMENMFIGASAFNQNIGLWKLNPAVKMMNMLDNSGMDCQNYSLTLNGWANNTNTPSGRSLGAAGRQYGTNAVQARTALTTGKGWTITGDSPSGQNCGLPQTITATDMTKTYGDIPFVPTATASSNLEVSYTSADNSIAEAFQDSADGNKWKLKIHKAGEVNITAQQVGNDSYSPAADVIFKLTISKAALTVTANALSKEYGTADPALSYTATGFVNSDDQTALTGTLSRIAGEAVGIYAITQGTLDAENYDITYTGANFTISTSTDDFVTVWDTRISGGLPNYLTIKLTITPGTSVAYSWTTPDGQSGSGTIPSDSTLFTMGFAENRIVTLRLKSDNLKAFTTTLLSKSRLIDVSQWGTAKWSTMKDAFSGADNLNVSATDIPDLSEVTDMSGMFAGCNKLTGPDNIGSWNTANVTNMNLTFAALVFNQDISSWNTANVTDMGRMFRGTSLFNQPIGSWNTANVTTMTEMFSDTKAFNQDISSWNTAKVTTMTGMFWNATEFNQDIGNWNITNVTDLSHMFRETEAFNQNIGGWNTASATDMSNMFRGASLFNQPIGNWNTDKVTRINHMFFGATAFNRDISSWNTANVTDMSYTFSNAVAFNQNISNWNTDNVQYINDMFAGATSFNQPIGSWNTAKVIYTTRMFNRATAFNQNIGGWNMSSVKDTYQMFDNATAFNQDISNWNMANVTDTRLMFKDATAFNQNIGLWKLNPAVKMMNMLDNSGMDCQNYSLTLNGWANNTNTPSGRSLGAAGRQYGTNAVQARTTLTTGKGWTITGDSPSGQNCGLPQTITATDMTMTYGDVPFVPTATASSNLEVSYTSADNSIAEAFQDSADGNKWKLKIHKAGEVNITAQQAGNDSYSPAADVIFKLTINKAALTVTADTLSKQYGTADPALTYTATGFVNSDDQTALTGTLSRVAGEAVGIYAIAQGTLDAENYSITYTGANFTITAATGDFVTVWSAANSASITFYINTSSGGSVDYFWKASGGTTGRGTFAAGSTTVSVTGLPVNQTITLNLKPDNLKAFSTQNSSSALRLMDVAQWGTANWSTMRWAFKGAQNLNITATDIPDFSGLTDLSSMFEECISLTGPANIDSWDMSNVIEMRYMFAGAKVFNQNIGSWNIEKVIDIRYMFWGAAKFNQDIGSWNTSKVLFMFGMFQDATEFNQDIGNWDLPELYDISLMFKNATSFNQNIDRWNFSKVRNMIEMFAGAVSFNQPIGSWNTSSAVNMNGMFSGATAFNQDISNWNTENVTRMDNMFNGATAFNQNIGKWQLNPAVNMVNMLDNSGMDCQNYSLTLNGWANNTNTPSGRSLGAAGRQYGTNAVQTRTVLTTTKGWTITGDSPSGQNCGLPQTITATDMTKTYGDIPFVPTATASSGLEVSYTSADNSIAEAFQDSADGNKWKLKIHKAGEVNITAQQVGNETYLPAADVIFKLTINKAALTITVNALSKEWGTADPSLTYTATGFVNSDDQTALTGALSRAAGEAVGIYAITQGTLDAENYSITYTGANFTITAATGDFVTVWDMSKPYSGSNTIRFYPTTSPGQSVDYFWVASGGTTGNGTIAAGTYEVNISGLPANEIITLNIKPTHLKAIKIRGLLLNPERLKLIDVTQWGTAQWSTMKDAFSGADNLNVSATDIPDLSEVTDMSGMFAGCNKLTGPDNIGSWNTANVTNMNLTFAALVFNQDISSWNTANVTDMGRMFRGTSLFNQPIGSWNTANVTTMTEMFSGTKAFNQDISSWNTANVTDLSHMFSETEAFNQNIGGWNTASATDMSNMFRGASLFNQPIGNWNTDKVTRINNMFYGATAFNQDISSWNTANVTDMSYTFSNAVAFNQNISNWNTGNVQYINDMFAGATSFNQPIGNWNTAKVVYTTRMFNRATAFNQNIGEWNMSSVKDTYQMFDNATAFNQDISNWNMANVTDTRLMFKDATAFNQNIGLWKLNPAVKMMNMLDNSGMDCQNYSLTLNGWANNTNTPSGRSLGAAGRQYGTNAVQARTTLTTGKGWTITGDSPSGQNCGLPQTITATDMTMTYGDAPFVPTATASSGLEVSYTSADNSIAEAFQDSADGNKWKLKIHKAGEVNITAQQAGNETYLPATDVIFKLTIGKAPLTVTADALSKEYGTADPVLTYTATGFVNSDDQTALTGTLSRAAGEAVGIYAITQGTLDAENYSITYTGTNFTITAATGDFVTVWDMSKPYSGSNTIRFYPTTSPGQSVDYFWVASGGSTGNGTIASGTYEVNISGLPANEIITLNLKPTHLKAIKIRDLQLNPERLKLIDVTQWGTAQWSTMKNVFMDCKNLNITATDVPDLSSVDDMSRMFQGCDSLNGPANMGTWNTANVTNMFYLFYSADIFNQNIGDWNTSNVTNMGGMFSGAAVFNQDIGSWNTQNVTDISAMFFHAKIFNQNIGNWNTKKVTNMALMFNTALMFDQDIGNWNTSNVTNMSNMFSNAKSFNQNINGWNTQNVTNMSGMFADAEVFNQNIDSWNTANVTDMAAMFLKAKAFNGNIVSWNTANVEKMFSMFSQAIMFNQDISNWDISKVTSLSGMFSGANSFNQNIGSWNTANITDMYAMFNGAVAFNQDISNWKLNPTVNMVNMLDNSGMDCQNYSLTLNGWANNTNTPSGRSLGAAGLQYGTNAEAARTALTTTKGWTITGDSPSGQNCGLPQTITATDMTKTYGDIPFVPTATASSGLEVSYTSADNSIAEAFQDSADGNKWKLKIHKAGVVNITAQQAGNDTYAPAADVIFKLTISKAALTVTANALSKEYGTADPALTYTATGFVNSDDQTVITGALTRVPGENIGTYAIEQGTLATSANYDIVYTGADFEITKATLNIVADAKTKVYGTADPALTYTVTGLVNGDDQTVITGALTRVPGEAIGTYAIEQGTLATSANYDIVYTGADLTITKATLNIVADAKSKVYGTADPALTYTVTGFTNGDDQTVITGALTRVAGEAIGTYAIEQGTLSTSANYNIVYTGADFTITKATLNIVADAKSKAYGTADPVLTYTVTGFENGDDQSIITGALSRVAGENIGTYAINQGTLATAANYDIVYTGADFTITKATLNIVADAKSKVYGTVDPALTYTVTGFTNGDDQTVITGALSRVPGENIGTYAIEQGTLATSANYDIVYTGADLTITKATLNIVADAKSKVYGAADPALTYTVTGLVNGDDQTVITGALSRVTGEAIGTYAIEQGTLATSANYDIVYTGADLTITKATLNIVADAKTKVYGTADPALTYTVTGFANGDDQTVITGALTRVPGEAIGTYAIEQGTLATSANYDIVYTGADFNITKATLNIVADAKSKVYGTADPALTYTVTGFTNGDDQTVITGALTRIAGENIGTYAINQGTLATAANYDIVYTGADLTITKATLNIVADAKSKAYGTADPALTYAVTGFTNGDDQTVITGALTRVAGENIGTYAIEQGTLATTANYDIVYTAADLTIAKATLNIVADAKSKVYGAADPALTYTVTGFTNGDDQTVITGALTRVAGENIGTYAIEQGTLATSANYDIVYTGADLTITKATLNIVADAKTKVYGTADPALTYTVTGLVNGDDQTVITGALTRVPGEAIGTYAIEQGTLATSANYNIVYTGADFNITKATLNIVADAKSKAYGTADPVLTYTVTGFENGDDQSIITGALSRVAGENIGTYAINQGTLATAANYDIVYTGADLTITKATLNIVADAKSKVYGTVDPALTYTVTGFENGDDQTVITGALTRVAGENIGTYAIAQGTLDAENYDITYTGADLTITKATLNIVADAKSKVYGTADPALTYTVTGFANGDDQTVITGAITRVPGEAIGTYAIEQGTLATSANYDIVYTGADFNITKATLNIVADAKSKVYGTADPALTYTVTGFTNGDDQTVITGALTRIAGEDAGIYAIEQGTLAAGANYDITYTGADLTITGGTLFISAEAKSKVYGSADPELTYTVTGFANGDDQTIITGALARIKGENAGTYTIEQGSLKAKGYTIIYTKADFNISRAELHIVADLKAKAYGTEDPVLTYTVTGLTNGDTESVITGALTRTPGEDVGTYSIEKGTLTVSDNYDIIFTSEEFIIAKRALFNISLNDASFVYDGTAKSILISGTLPSGASVTYTGNAQTTAGRYIVTANIEGGINFEDLTLKATLEIKKAKQVITFKEIASVYPNAGTVKLDISSNSPLPINIYSDNNLVAEVTGNQEVTIRGLGMSLIRAEQPGDDNYIAADPVTRELRVENEPGAKLPVRVHKAVSPNGDGINEYLRIEGIEEYPENQIIIFDANGNLIQKIRGYVNGTNCFNGIKASRKVPSGTYFYVLEVKIDDKWHHEKGYFVVRY</sequence>
<feature type="domain" description="MBG" evidence="2">
    <location>
        <begin position="2592"/>
        <end position="2663"/>
    </location>
</feature>
<feature type="domain" description="MBG" evidence="2">
    <location>
        <begin position="3550"/>
        <end position="3622"/>
    </location>
</feature>
<protein>
    <submittedName>
        <fullName evidence="3">Bacterial surface protein 26-residue repeat</fullName>
    </submittedName>
</protein>
<evidence type="ECO:0000256" key="1">
    <source>
        <dbReference type="SAM" id="SignalP"/>
    </source>
</evidence>
<dbReference type="Pfam" id="PF03382">
    <property type="entry name" value="DUF285"/>
    <property type="match status" value="8"/>
</dbReference>
<feature type="domain" description="MBG" evidence="2">
    <location>
        <begin position="3238"/>
        <end position="3309"/>
    </location>
</feature>
<reference evidence="3 4" key="1">
    <citation type="submission" date="2018-06" db="EMBL/GenBank/DDBJ databases">
        <authorList>
            <consortium name="Pathogen Informatics"/>
            <person name="Doyle S."/>
        </authorList>
    </citation>
    <scope>NUCLEOTIDE SEQUENCE [LARGE SCALE GENOMIC DNA]</scope>
    <source>
        <strain evidence="3 4">NCTC11388</strain>
    </source>
</reference>
<feature type="domain" description="MBG" evidence="2">
    <location>
        <begin position="3394"/>
        <end position="3466"/>
    </location>
</feature>
<feature type="domain" description="MBG" evidence="2">
    <location>
        <begin position="3706"/>
        <end position="3777"/>
    </location>
</feature>
<feature type="domain" description="MBG" evidence="2">
    <location>
        <begin position="4174"/>
        <end position="4245"/>
    </location>
</feature>
<feature type="domain" description="MBG" evidence="2">
    <location>
        <begin position="3316"/>
        <end position="3388"/>
    </location>
</feature>
<dbReference type="InterPro" id="IPR005046">
    <property type="entry name" value="DUF285"/>
</dbReference>
<accession>A0A380CMK1</accession>
<proteinExistence type="predicted"/>
<feature type="domain" description="MBG" evidence="2">
    <location>
        <begin position="4484"/>
        <end position="4555"/>
    </location>
</feature>
<feature type="domain" description="MBG" evidence="2">
    <location>
        <begin position="1922"/>
        <end position="1993"/>
    </location>
</feature>
<dbReference type="InterPro" id="IPR026341">
    <property type="entry name" value="T9SS_type_B"/>
</dbReference>
<feature type="domain" description="MBG" evidence="2">
    <location>
        <begin position="4251"/>
        <end position="4322"/>
    </location>
</feature>
<feature type="domain" description="MBG" evidence="2">
    <location>
        <begin position="4018"/>
        <end position="4089"/>
    </location>
</feature>